<dbReference type="EMBL" id="GGEC01047676">
    <property type="protein sequence ID" value="MBX28160.1"/>
    <property type="molecule type" value="Transcribed_RNA"/>
</dbReference>
<protein>
    <submittedName>
        <fullName evidence="1">Uncharacterized protein</fullName>
    </submittedName>
</protein>
<organism evidence="1">
    <name type="scientific">Rhizophora mucronata</name>
    <name type="common">Asiatic mangrove</name>
    <dbReference type="NCBI Taxonomy" id="61149"/>
    <lineage>
        <taxon>Eukaryota</taxon>
        <taxon>Viridiplantae</taxon>
        <taxon>Streptophyta</taxon>
        <taxon>Embryophyta</taxon>
        <taxon>Tracheophyta</taxon>
        <taxon>Spermatophyta</taxon>
        <taxon>Magnoliopsida</taxon>
        <taxon>eudicotyledons</taxon>
        <taxon>Gunneridae</taxon>
        <taxon>Pentapetalae</taxon>
        <taxon>rosids</taxon>
        <taxon>fabids</taxon>
        <taxon>Malpighiales</taxon>
        <taxon>Rhizophoraceae</taxon>
        <taxon>Rhizophora</taxon>
    </lineage>
</organism>
<evidence type="ECO:0000313" key="1">
    <source>
        <dbReference type="EMBL" id="MBX28160.1"/>
    </source>
</evidence>
<reference evidence="1" key="1">
    <citation type="submission" date="2018-02" db="EMBL/GenBank/DDBJ databases">
        <title>Rhizophora mucronata_Transcriptome.</title>
        <authorList>
            <person name="Meera S.P."/>
            <person name="Sreeshan A."/>
            <person name="Augustine A."/>
        </authorList>
    </citation>
    <scope>NUCLEOTIDE SEQUENCE</scope>
    <source>
        <tissue evidence="1">Leaf</tissue>
    </source>
</reference>
<sequence length="28" mass="3251">MLVLRSSVSKFFKALKSEMEEFSAKMLL</sequence>
<name>A0A2P2MD30_RHIMU</name>
<accession>A0A2P2MD30</accession>
<proteinExistence type="predicted"/>
<dbReference type="AlphaFoldDB" id="A0A2P2MD30"/>